<comment type="subcellular location">
    <subcellularLocation>
        <location evidence="1">Nucleus</location>
    </subcellularLocation>
</comment>
<keyword evidence="5" id="KW-0862">Zinc</keyword>
<keyword evidence="4 9" id="KW-0863">Zinc-finger</keyword>
<feature type="region of interest" description="Disordered" evidence="10">
    <location>
        <begin position="99"/>
        <end position="155"/>
    </location>
</feature>
<dbReference type="InterPro" id="IPR041591">
    <property type="entry name" value="OCRE"/>
</dbReference>
<feature type="compositionally biased region" description="Basic and acidic residues" evidence="10">
    <location>
        <begin position="8"/>
        <end position="20"/>
    </location>
</feature>
<dbReference type="InterPro" id="IPR036443">
    <property type="entry name" value="Znf_RanBP2_sf"/>
</dbReference>
<evidence type="ECO:0000256" key="9">
    <source>
        <dbReference type="PROSITE-ProRule" id="PRU00322"/>
    </source>
</evidence>
<reference evidence="15 16" key="2">
    <citation type="journal article" date="2022" name="Mol. Biol. Evol.">
        <title>Comparative Genomics Reveals Insights into the Divergent Evolution of Astigmatic Mites and Household Pest Adaptations.</title>
        <authorList>
            <person name="Xiong Q."/>
            <person name="Wan A.T."/>
            <person name="Liu X."/>
            <person name="Fung C.S."/>
            <person name="Xiao X."/>
            <person name="Malainual N."/>
            <person name="Hou J."/>
            <person name="Wang L."/>
            <person name="Wang M."/>
            <person name="Yang K.Y."/>
            <person name="Cui Y."/>
            <person name="Leung E.L."/>
            <person name="Nong W."/>
            <person name="Shin S.K."/>
            <person name="Au S.W."/>
            <person name="Jeong K.Y."/>
            <person name="Chew F.T."/>
            <person name="Hui J.H."/>
            <person name="Leung T.F."/>
            <person name="Tungtrongchitr A."/>
            <person name="Zhong N."/>
            <person name="Liu Z."/>
            <person name="Tsui S.K."/>
        </authorList>
    </citation>
    <scope>NUCLEOTIDE SEQUENCE [LARGE SCALE GENOMIC DNA]</scope>
    <source>
        <strain evidence="15">Derp</strain>
    </source>
</reference>
<dbReference type="SMART" id="SM00547">
    <property type="entry name" value="ZnF_RBZ"/>
    <property type="match status" value="1"/>
</dbReference>
<feature type="region of interest" description="Disordered" evidence="10">
    <location>
        <begin position="649"/>
        <end position="668"/>
    </location>
</feature>
<feature type="compositionally biased region" description="Basic residues" evidence="10">
    <location>
        <begin position="105"/>
        <end position="126"/>
    </location>
</feature>
<dbReference type="PANTHER" id="PTHR13948:SF3">
    <property type="entry name" value="FI21118P1"/>
    <property type="match status" value="1"/>
</dbReference>
<feature type="domain" description="G-patch" evidence="13">
    <location>
        <begin position="804"/>
        <end position="850"/>
    </location>
</feature>
<evidence type="ECO:0000256" key="4">
    <source>
        <dbReference type="ARBA" id="ARBA00022771"/>
    </source>
</evidence>
<evidence type="ECO:0000256" key="7">
    <source>
        <dbReference type="ARBA" id="ARBA00023242"/>
    </source>
</evidence>
<evidence type="ECO:0000259" key="14">
    <source>
        <dbReference type="PROSITE" id="PS50199"/>
    </source>
</evidence>
<dbReference type="PROSITE" id="PS50174">
    <property type="entry name" value="G_PATCH"/>
    <property type="match status" value="1"/>
</dbReference>
<feature type="compositionally biased region" description="Basic and acidic residues" evidence="10">
    <location>
        <begin position="572"/>
        <end position="585"/>
    </location>
</feature>
<evidence type="ECO:0000256" key="2">
    <source>
        <dbReference type="ARBA" id="ARBA00022723"/>
    </source>
</evidence>
<feature type="region of interest" description="Disordered" evidence="10">
    <location>
        <begin position="839"/>
        <end position="858"/>
    </location>
</feature>
<dbReference type="PROSITE" id="PS00202">
    <property type="entry name" value="RUBREDOXIN"/>
    <property type="match status" value="1"/>
</dbReference>
<evidence type="ECO:0000256" key="10">
    <source>
        <dbReference type="SAM" id="MobiDB-lite"/>
    </source>
</evidence>
<keyword evidence="3" id="KW-0677">Repeat</keyword>
<dbReference type="PANTHER" id="PTHR13948">
    <property type="entry name" value="RNA-BINDING PROTEIN"/>
    <property type="match status" value="1"/>
</dbReference>
<protein>
    <submittedName>
        <fullName evidence="15">RNA-binding protein 5</fullName>
    </submittedName>
</protein>
<evidence type="ECO:0000256" key="1">
    <source>
        <dbReference type="ARBA" id="ARBA00004123"/>
    </source>
</evidence>
<accession>A0ABQ8JP56</accession>
<evidence type="ECO:0000259" key="11">
    <source>
        <dbReference type="PROSITE" id="PS50102"/>
    </source>
</evidence>
<evidence type="ECO:0000259" key="13">
    <source>
        <dbReference type="PROSITE" id="PS50174"/>
    </source>
</evidence>
<dbReference type="EMBL" id="NJHN03000029">
    <property type="protein sequence ID" value="KAH9424388.1"/>
    <property type="molecule type" value="Genomic_DNA"/>
</dbReference>
<dbReference type="SUPFAM" id="SSF54928">
    <property type="entry name" value="RNA-binding domain, RBD"/>
    <property type="match status" value="1"/>
</dbReference>
<dbReference type="Pfam" id="PF00076">
    <property type="entry name" value="RRM_1"/>
    <property type="match status" value="1"/>
</dbReference>
<proteinExistence type="predicted"/>
<feature type="compositionally biased region" description="Polar residues" evidence="10">
    <location>
        <begin position="659"/>
        <end position="668"/>
    </location>
</feature>
<feature type="region of interest" description="Disordered" evidence="10">
    <location>
        <begin position="598"/>
        <end position="642"/>
    </location>
</feature>
<feature type="region of interest" description="Disordered" evidence="10">
    <location>
        <begin position="759"/>
        <end position="808"/>
    </location>
</feature>
<dbReference type="PROSITE" id="PS01358">
    <property type="entry name" value="ZF_RANBP2_1"/>
    <property type="match status" value="1"/>
</dbReference>
<keyword evidence="7" id="KW-0539">Nucleus</keyword>
<feature type="domain" description="RanBP2-type" evidence="14">
    <location>
        <begin position="271"/>
        <end position="300"/>
    </location>
</feature>
<evidence type="ECO:0000313" key="15">
    <source>
        <dbReference type="EMBL" id="KAH9424388.1"/>
    </source>
</evidence>
<dbReference type="InterPro" id="IPR000504">
    <property type="entry name" value="RRM_dom"/>
</dbReference>
<dbReference type="InterPro" id="IPR018527">
    <property type="entry name" value="Rubredoxin_Fe_BS"/>
</dbReference>
<gene>
    <name evidence="15" type="primary">RBM5</name>
    <name evidence="15" type="ORF">DERP_004572</name>
</gene>
<feature type="compositionally biased region" description="Low complexity" evidence="10">
    <location>
        <begin position="615"/>
        <end position="628"/>
    </location>
</feature>
<feature type="region of interest" description="Disordered" evidence="10">
    <location>
        <begin position="542"/>
        <end position="585"/>
    </location>
</feature>
<dbReference type="Pfam" id="PF01585">
    <property type="entry name" value="G-patch"/>
    <property type="match status" value="1"/>
</dbReference>
<evidence type="ECO:0000313" key="16">
    <source>
        <dbReference type="Proteomes" id="UP000887458"/>
    </source>
</evidence>
<dbReference type="SMART" id="SM00360">
    <property type="entry name" value="RRM"/>
    <property type="match status" value="1"/>
</dbReference>
<dbReference type="Proteomes" id="UP000887458">
    <property type="component" value="Unassembled WGS sequence"/>
</dbReference>
<keyword evidence="16" id="KW-1185">Reference proteome</keyword>
<feature type="domain" description="C2H2-type" evidence="12">
    <location>
        <begin position="696"/>
        <end position="726"/>
    </location>
</feature>
<dbReference type="PROSITE" id="PS50102">
    <property type="entry name" value="RRM"/>
    <property type="match status" value="1"/>
</dbReference>
<evidence type="ECO:0000256" key="6">
    <source>
        <dbReference type="ARBA" id="ARBA00022884"/>
    </source>
</evidence>
<dbReference type="PROSITE" id="PS50199">
    <property type="entry name" value="ZF_RANBP2_2"/>
    <property type="match status" value="1"/>
</dbReference>
<dbReference type="InterPro" id="IPR012677">
    <property type="entry name" value="Nucleotide-bd_a/b_plait_sf"/>
</dbReference>
<keyword evidence="6 8" id="KW-0694">RNA-binding</keyword>
<dbReference type="SMART" id="SM00443">
    <property type="entry name" value="G_patch"/>
    <property type="match status" value="1"/>
</dbReference>
<dbReference type="PROSITE" id="PS50157">
    <property type="entry name" value="ZINC_FINGER_C2H2_2"/>
    <property type="match status" value="1"/>
</dbReference>
<dbReference type="InterPro" id="IPR000467">
    <property type="entry name" value="G_patch_dom"/>
</dbReference>
<dbReference type="InterPro" id="IPR013087">
    <property type="entry name" value="Znf_C2H2_type"/>
</dbReference>
<keyword evidence="2" id="KW-0479">Metal-binding</keyword>
<evidence type="ECO:0000256" key="8">
    <source>
        <dbReference type="PROSITE-ProRule" id="PRU00176"/>
    </source>
</evidence>
<sequence length="876" mass="101730">MGKNSDSWSKESYRERDNNKQRGYNSHHHHHHRSYSNSRRSSEHYHYRNDNDDNYDDDSYHSNTNYDENDVVDEQQQQQGYVAENNNNRKYRQQNDDLQDDQQQYRHHHHRSHKKHHRDRDRRSRSRSNERIDNSYHNNRYQQQQHQESDERYQYDDQQRSYYHQQQREPRREEKPNNTLMIRNLPLHISDKDILAEINQFGLYPKDVRLMRNKETGQSRGFAFIEFISIEQATQLKEFTQDCLTFGGEYECTLHYSFPKDNIIPIDKNVLKSDWSCPKCGINNFKRRDECFKCGTSKDETPINEDYNNNNDNNVTVRQPTNVLLIGNLSSNTTEETVLATIGSLTSLPIKSIRMITMANQNLLSLPLPITTNTCMVELHSVYESTELFNILSTLNDGLIIDNHLVTISYGKRLNDQSTSSSLISTNQSMALQNAAVAALAAAQWKNLDDSSSSSSTSNMASKKTSTNNLGNVIVNGVKYTKYNPPDYNSFQYDHNSGFYYDSTTGFHYDSNSQYFYNSQNQKYMYYDNTNQIYITVDSNGQATNETTTTSTSTTTVDNNPQQQQQQQTKTITDEKDNKAKMAKKIAKDMEKWAKTLALNNNSQRKESVTNKSHTTTTTDVDAESSSECPPPPPQPQSSSSNISYRILSEKQQQQQQQLSNSLNNDNSTMETIKETIDPFEIIKTEEEKLIDHDRLACMLCKRQFNSRELLSKHQQLSSLHKVFMPESNHHSTNLSVLRQTLLNEEQLEHVEQVEREMNYRDRAKERRDKYGIDDTPEFSKRKFEMEKQEKSREQRTPPPPISDDNIGSRMLKAMGWTEGTGLGKSNQGMSGIIEVERRKSGLGLGNQNATFSRESYKEAVRRTALQRFKEMNDSN</sequence>
<comment type="caution">
    <text evidence="15">The sequence shown here is derived from an EMBL/GenBank/DDBJ whole genome shotgun (WGS) entry which is preliminary data.</text>
</comment>
<dbReference type="CDD" id="cd16162">
    <property type="entry name" value="OCRE_RBM5_like"/>
    <property type="match status" value="1"/>
</dbReference>
<feature type="region of interest" description="Disordered" evidence="10">
    <location>
        <begin position="1"/>
        <end position="66"/>
    </location>
</feature>
<evidence type="ECO:0000259" key="12">
    <source>
        <dbReference type="PROSITE" id="PS50157"/>
    </source>
</evidence>
<dbReference type="InterPro" id="IPR035979">
    <property type="entry name" value="RBD_domain_sf"/>
</dbReference>
<feature type="compositionally biased region" description="Low complexity" evidence="10">
    <location>
        <begin position="547"/>
        <end position="568"/>
    </location>
</feature>
<dbReference type="Gene3D" id="4.10.1060.10">
    <property type="entry name" value="Zinc finger, RanBP2-type"/>
    <property type="match status" value="1"/>
</dbReference>
<reference evidence="15 16" key="1">
    <citation type="journal article" date="2018" name="J. Allergy Clin. Immunol.">
        <title>High-quality assembly of Dermatophagoides pteronyssinus genome and transcriptome reveals a wide range of novel allergens.</title>
        <authorList>
            <person name="Liu X.Y."/>
            <person name="Yang K.Y."/>
            <person name="Wang M.Q."/>
            <person name="Kwok J.S."/>
            <person name="Zeng X."/>
            <person name="Yang Z."/>
            <person name="Xiao X.J."/>
            <person name="Lau C.P."/>
            <person name="Li Y."/>
            <person name="Huang Z.M."/>
            <person name="Ba J.G."/>
            <person name="Yim A.K."/>
            <person name="Ouyang C.Y."/>
            <person name="Ngai S.M."/>
            <person name="Chan T.F."/>
            <person name="Leung E.L."/>
            <person name="Liu L."/>
            <person name="Liu Z.G."/>
            <person name="Tsui S.K."/>
        </authorList>
    </citation>
    <scope>NUCLEOTIDE SEQUENCE [LARGE SCALE GENOMIC DNA]</scope>
    <source>
        <strain evidence="15">Derp</strain>
    </source>
</reference>
<dbReference type="InterPro" id="IPR001876">
    <property type="entry name" value="Znf_RanBP2"/>
</dbReference>
<feature type="compositionally biased region" description="Basic and acidic residues" evidence="10">
    <location>
        <begin position="40"/>
        <end position="51"/>
    </location>
</feature>
<evidence type="ECO:0000256" key="3">
    <source>
        <dbReference type="ARBA" id="ARBA00022737"/>
    </source>
</evidence>
<feature type="compositionally biased region" description="Basic and acidic residues" evidence="10">
    <location>
        <begin position="759"/>
        <end position="796"/>
    </location>
</feature>
<dbReference type="SUPFAM" id="SSF90209">
    <property type="entry name" value="Ran binding protein zinc finger-like"/>
    <property type="match status" value="1"/>
</dbReference>
<organism evidence="15 16">
    <name type="scientific">Dermatophagoides pteronyssinus</name>
    <name type="common">European house dust mite</name>
    <dbReference type="NCBI Taxonomy" id="6956"/>
    <lineage>
        <taxon>Eukaryota</taxon>
        <taxon>Metazoa</taxon>
        <taxon>Ecdysozoa</taxon>
        <taxon>Arthropoda</taxon>
        <taxon>Chelicerata</taxon>
        <taxon>Arachnida</taxon>
        <taxon>Acari</taxon>
        <taxon>Acariformes</taxon>
        <taxon>Sarcoptiformes</taxon>
        <taxon>Astigmata</taxon>
        <taxon>Psoroptidia</taxon>
        <taxon>Analgoidea</taxon>
        <taxon>Pyroglyphidae</taxon>
        <taxon>Dermatophagoidinae</taxon>
        <taxon>Dermatophagoides</taxon>
    </lineage>
</organism>
<feature type="domain" description="RRM" evidence="11">
    <location>
        <begin position="178"/>
        <end position="261"/>
    </location>
</feature>
<dbReference type="Pfam" id="PF17780">
    <property type="entry name" value="OCRE"/>
    <property type="match status" value="1"/>
</dbReference>
<evidence type="ECO:0000256" key="5">
    <source>
        <dbReference type="ARBA" id="ARBA00022833"/>
    </source>
</evidence>
<dbReference type="Gene3D" id="3.30.70.330">
    <property type="match status" value="2"/>
</dbReference>
<name>A0ABQ8JP56_DERPT</name>
<feature type="compositionally biased region" description="Basic residues" evidence="10">
    <location>
        <begin position="25"/>
        <end position="34"/>
    </location>
</feature>